<keyword evidence="2" id="KW-0175">Coiled coil</keyword>
<dbReference type="PANTHER" id="PTHR46268">
    <property type="entry name" value="STRESS RESPONSE PROTEIN NHAX"/>
    <property type="match status" value="1"/>
</dbReference>
<dbReference type="SUPFAM" id="SSF52402">
    <property type="entry name" value="Adenine nucleotide alpha hydrolases-like"/>
    <property type="match status" value="1"/>
</dbReference>
<comment type="similarity">
    <text evidence="1">Belongs to the universal stress protein A family.</text>
</comment>
<proteinExistence type="inferred from homology"/>
<dbReference type="RefSeq" id="WP_019226706.1">
    <property type="nucleotide sequence ID" value="NZ_CP046996.1"/>
</dbReference>
<sequence>MEINKILVGFDGSPSSRKALEYAKELSNKLNSSVTVLTVVRLPDFSQSMDEVEETIEEAQRKIEPLHQEIRETGLKEGMKIATEIVHGHPAEKLISYAKENGFDLIIVGTRGLGGFKKLVIGSVAQKVVSYSAIPVLTVKDGR</sequence>
<dbReference type="Pfam" id="PF00582">
    <property type="entry name" value="Usp"/>
    <property type="match status" value="1"/>
</dbReference>
<dbReference type="InterPro" id="IPR006016">
    <property type="entry name" value="UspA"/>
</dbReference>
<evidence type="ECO:0000256" key="2">
    <source>
        <dbReference type="SAM" id="Coils"/>
    </source>
</evidence>
<evidence type="ECO:0000313" key="4">
    <source>
        <dbReference type="EMBL" id="QGZ99448.1"/>
    </source>
</evidence>
<evidence type="ECO:0000313" key="5">
    <source>
        <dbReference type="Proteomes" id="UP000430508"/>
    </source>
</evidence>
<gene>
    <name evidence="4" type="ORF">GQ588_01625</name>
</gene>
<dbReference type="EMBL" id="CP046996">
    <property type="protein sequence ID" value="QGZ99448.1"/>
    <property type="molecule type" value="Genomic_DNA"/>
</dbReference>
<dbReference type="Proteomes" id="UP000430508">
    <property type="component" value="Chromosome"/>
</dbReference>
<dbReference type="AlphaFoldDB" id="A0A857DFY0"/>
<protein>
    <submittedName>
        <fullName evidence="4">Universal stress protein</fullName>
    </submittedName>
</protein>
<evidence type="ECO:0000256" key="1">
    <source>
        <dbReference type="ARBA" id="ARBA00008791"/>
    </source>
</evidence>
<accession>A0A857DFY0</accession>
<dbReference type="Gene3D" id="3.40.50.620">
    <property type="entry name" value="HUPs"/>
    <property type="match status" value="1"/>
</dbReference>
<feature type="domain" description="UspA" evidence="3">
    <location>
        <begin position="4"/>
        <end position="140"/>
    </location>
</feature>
<dbReference type="InterPro" id="IPR014729">
    <property type="entry name" value="Rossmann-like_a/b/a_fold"/>
</dbReference>
<dbReference type="CDD" id="cd00293">
    <property type="entry name" value="USP-like"/>
    <property type="match status" value="1"/>
</dbReference>
<feature type="coiled-coil region" evidence="2">
    <location>
        <begin position="42"/>
        <end position="69"/>
    </location>
</feature>
<dbReference type="InterPro" id="IPR006015">
    <property type="entry name" value="Universal_stress_UspA"/>
</dbReference>
<name>A0A857DFY0_9FIRM</name>
<reference evidence="4 5" key="1">
    <citation type="submission" date="2019-12" db="EMBL/GenBank/DDBJ databases">
        <title>Sequence classification of anaerobic respiratory reductive dehalogenases: First we see many, then we see few.</title>
        <authorList>
            <person name="Molenda O."/>
            <person name="Puentes Jacome L.A."/>
            <person name="Cao X."/>
            <person name="Nesbo C.L."/>
            <person name="Tang S."/>
            <person name="Morson N."/>
            <person name="Patron J."/>
            <person name="Lomheim L."/>
            <person name="Wishart D.S."/>
            <person name="Edwards E.A."/>
        </authorList>
    </citation>
    <scope>NUCLEOTIDE SEQUENCE [LARGE SCALE GENOMIC DNA]</scope>
    <source>
        <strain evidence="4 5">12DCA</strain>
    </source>
</reference>
<dbReference type="PRINTS" id="PR01438">
    <property type="entry name" value="UNVRSLSTRESS"/>
</dbReference>
<evidence type="ECO:0000259" key="3">
    <source>
        <dbReference type="Pfam" id="PF00582"/>
    </source>
</evidence>
<dbReference type="PANTHER" id="PTHR46268:SF6">
    <property type="entry name" value="UNIVERSAL STRESS PROTEIN UP12"/>
    <property type="match status" value="1"/>
</dbReference>
<organism evidence="4 5">
    <name type="scientific">Dehalobacter restrictus</name>
    <dbReference type="NCBI Taxonomy" id="55583"/>
    <lineage>
        <taxon>Bacteria</taxon>
        <taxon>Bacillati</taxon>
        <taxon>Bacillota</taxon>
        <taxon>Clostridia</taxon>
        <taxon>Eubacteriales</taxon>
        <taxon>Desulfitobacteriaceae</taxon>
        <taxon>Dehalobacter</taxon>
    </lineage>
</organism>